<proteinExistence type="predicted"/>
<comment type="caution">
    <text evidence="2">The sequence shown here is derived from an EMBL/GenBank/DDBJ whole genome shotgun (WGS) entry which is preliminary data.</text>
</comment>
<dbReference type="EMBL" id="RAXU01000007">
    <property type="protein sequence ID" value="RKG34176.1"/>
    <property type="molecule type" value="Genomic_DNA"/>
</dbReference>
<reference evidence="2 3" key="1">
    <citation type="submission" date="2018-09" db="EMBL/GenBank/DDBJ databases">
        <title>The draft genome of Acinetobacter spp. strains.</title>
        <authorList>
            <person name="Qin J."/>
            <person name="Feng Y."/>
            <person name="Zong Z."/>
        </authorList>
    </citation>
    <scope>NUCLEOTIDE SEQUENCE [LARGE SCALE GENOMIC DNA]</scope>
    <source>
        <strain evidence="2 3">WCHAc060096</strain>
    </source>
</reference>
<feature type="compositionally biased region" description="Acidic residues" evidence="1">
    <location>
        <begin position="47"/>
        <end position="57"/>
    </location>
</feature>
<keyword evidence="3" id="KW-1185">Reference proteome</keyword>
<dbReference type="AlphaFoldDB" id="A0A3A8EL16"/>
<name>A0A3A8EL16_9GAMM</name>
<feature type="compositionally biased region" description="Polar residues" evidence="1">
    <location>
        <begin position="9"/>
        <end position="24"/>
    </location>
</feature>
<feature type="compositionally biased region" description="Basic and acidic residues" evidence="1">
    <location>
        <begin position="97"/>
        <end position="107"/>
    </location>
</feature>
<gene>
    <name evidence="2" type="ORF">D7V21_07200</name>
</gene>
<evidence type="ECO:0000313" key="2">
    <source>
        <dbReference type="EMBL" id="RKG34176.1"/>
    </source>
</evidence>
<evidence type="ECO:0000313" key="3">
    <source>
        <dbReference type="Proteomes" id="UP000269001"/>
    </source>
</evidence>
<feature type="region of interest" description="Disordered" evidence="1">
    <location>
        <begin position="43"/>
        <end position="82"/>
    </location>
</feature>
<dbReference type="RefSeq" id="WP_120369836.1">
    <property type="nucleotide sequence ID" value="NZ_RAXU01000007.1"/>
</dbReference>
<accession>A0A3A8EL16</accession>
<evidence type="ECO:0000256" key="1">
    <source>
        <dbReference type="SAM" id="MobiDB-lite"/>
    </source>
</evidence>
<dbReference type="Proteomes" id="UP000269001">
    <property type="component" value="Unassembled WGS sequence"/>
</dbReference>
<protein>
    <submittedName>
        <fullName evidence="2">Uncharacterized protein</fullName>
    </submittedName>
</protein>
<feature type="compositionally biased region" description="Basic and acidic residues" evidence="1">
    <location>
        <begin position="65"/>
        <end position="78"/>
    </location>
</feature>
<sequence length="122" mass="13805">MSNSDDPKLTQLNTQDLSKVQDSHANPLDVDILENNRFSSEQLEGLTDSDELDEEFREEQTGLAEKTKEKHITTHENSEGNQAIREAVEELDVKQLEQNLNEKDPDHPSPNPAPFISHENGK</sequence>
<feature type="region of interest" description="Disordered" evidence="1">
    <location>
        <begin position="97"/>
        <end position="122"/>
    </location>
</feature>
<feature type="region of interest" description="Disordered" evidence="1">
    <location>
        <begin position="1"/>
        <end position="28"/>
    </location>
</feature>
<organism evidence="2 3">
    <name type="scientific">Acinetobacter guerrae</name>
    <dbReference type="NCBI Taxonomy" id="1843371"/>
    <lineage>
        <taxon>Bacteria</taxon>
        <taxon>Pseudomonadati</taxon>
        <taxon>Pseudomonadota</taxon>
        <taxon>Gammaproteobacteria</taxon>
        <taxon>Moraxellales</taxon>
        <taxon>Moraxellaceae</taxon>
        <taxon>Acinetobacter</taxon>
    </lineage>
</organism>